<dbReference type="InterPro" id="IPR025886">
    <property type="entry name" value="PP2-like"/>
</dbReference>
<keyword evidence="1" id="KW-1133">Transmembrane helix</keyword>
<accession>A0A835C040</accession>
<organism evidence="2 3">
    <name type="scientific">Digitaria exilis</name>
    <dbReference type="NCBI Taxonomy" id="1010633"/>
    <lineage>
        <taxon>Eukaryota</taxon>
        <taxon>Viridiplantae</taxon>
        <taxon>Streptophyta</taxon>
        <taxon>Embryophyta</taxon>
        <taxon>Tracheophyta</taxon>
        <taxon>Spermatophyta</taxon>
        <taxon>Magnoliopsida</taxon>
        <taxon>Liliopsida</taxon>
        <taxon>Poales</taxon>
        <taxon>Poaceae</taxon>
        <taxon>PACMAD clade</taxon>
        <taxon>Panicoideae</taxon>
        <taxon>Panicodae</taxon>
        <taxon>Paniceae</taxon>
        <taxon>Anthephorinae</taxon>
        <taxon>Digitaria</taxon>
    </lineage>
</organism>
<sequence length="330" mass="37217">MARGPRRREDGWWEMEMGRLSVAGDGEGEEVVASFEVLGWYLKRGLVVEGIEFRPVVVHTSSSRASSTDSTDHVRLVFTPTLSAPDRIPPARFSSYPTNDHFLGCRHGLALLRSESKAVVWDPLTNQRCSVDFPPEFNPNHEARIYLGAVLRDADDDDDLAGSMSEFKFKLVVVFYGVCEWALRVSVYESESGRWGEIISTTTYSDSFKPSVLVGNKLYWLIRHQRGCNFLQFDVDRQAMAIIKMSDDVMHVPDGAHVQAMAIIGGLGFAIVWRRRMQLWGKTSISGNVVRGVLEKAVELDQLLPMKPALTAMERQPSIVGYDEEKWRTM</sequence>
<evidence type="ECO:0000313" key="3">
    <source>
        <dbReference type="Proteomes" id="UP000636709"/>
    </source>
</evidence>
<evidence type="ECO:0000256" key="1">
    <source>
        <dbReference type="SAM" id="Phobius"/>
    </source>
</evidence>
<evidence type="ECO:0000313" key="2">
    <source>
        <dbReference type="EMBL" id="KAF8712895.1"/>
    </source>
</evidence>
<dbReference type="PANTHER" id="PTHR32133">
    <property type="entry name" value="OS07G0120400 PROTEIN"/>
    <property type="match status" value="1"/>
</dbReference>
<feature type="transmembrane region" description="Helical" evidence="1">
    <location>
        <begin position="256"/>
        <end position="273"/>
    </location>
</feature>
<dbReference type="PANTHER" id="PTHR32133:SF398">
    <property type="entry name" value="F-BOX DOMAIN-CONTAINING PROTEIN"/>
    <property type="match status" value="1"/>
</dbReference>
<comment type="caution">
    <text evidence="2">The sequence shown here is derived from an EMBL/GenBank/DDBJ whole genome shotgun (WGS) entry which is preliminary data.</text>
</comment>
<name>A0A835C040_9POAL</name>
<proteinExistence type="predicted"/>
<protein>
    <submittedName>
        <fullName evidence="2">Uncharacterized protein</fullName>
    </submittedName>
</protein>
<reference evidence="2" key="1">
    <citation type="submission" date="2020-07" db="EMBL/GenBank/DDBJ databases">
        <title>Genome sequence and genetic diversity analysis of an under-domesticated orphan crop, white fonio (Digitaria exilis).</title>
        <authorList>
            <person name="Bennetzen J.L."/>
            <person name="Chen S."/>
            <person name="Ma X."/>
            <person name="Wang X."/>
            <person name="Yssel A.E.J."/>
            <person name="Chaluvadi S.R."/>
            <person name="Johnson M."/>
            <person name="Gangashetty P."/>
            <person name="Hamidou F."/>
            <person name="Sanogo M.D."/>
            <person name="Zwaenepoel A."/>
            <person name="Wallace J."/>
            <person name="Van De Peer Y."/>
            <person name="Van Deynze A."/>
        </authorList>
    </citation>
    <scope>NUCLEOTIDE SEQUENCE</scope>
    <source>
        <tissue evidence="2">Leaves</tissue>
    </source>
</reference>
<dbReference type="OrthoDB" id="598577at2759"/>
<gene>
    <name evidence="2" type="ORF">HU200_028673</name>
</gene>
<keyword evidence="3" id="KW-1185">Reference proteome</keyword>
<dbReference type="Proteomes" id="UP000636709">
    <property type="component" value="Unassembled WGS sequence"/>
</dbReference>
<keyword evidence="1" id="KW-0812">Transmembrane</keyword>
<dbReference type="AlphaFoldDB" id="A0A835C040"/>
<keyword evidence="1" id="KW-0472">Membrane</keyword>
<dbReference type="EMBL" id="JACEFO010001742">
    <property type="protein sequence ID" value="KAF8712895.1"/>
    <property type="molecule type" value="Genomic_DNA"/>
</dbReference>
<dbReference type="Pfam" id="PF14299">
    <property type="entry name" value="PP2"/>
    <property type="match status" value="1"/>
</dbReference>